<evidence type="ECO:0000259" key="2">
    <source>
        <dbReference type="Pfam" id="PF03413"/>
    </source>
</evidence>
<dbReference type="Pfam" id="PF03929">
    <property type="entry name" value="PepSY_TM"/>
    <property type="match status" value="1"/>
</dbReference>
<keyword evidence="1" id="KW-0472">Membrane</keyword>
<sequence>MTPRSIHIWKETHKWTSLVCTLFLFMLCLTGLPLIFHDEIDAALGATVEADAVAAGTPMLSFDRVLEIARAAQPNEVITIVGADDEDPIWHVYMASTITSPKTDVIVSVDAHTGRVLHVGATVRGAVTKFLLDLHTDLFLEQPGMLFLGAMGLLFLTATVSGVVVYGPFMRRLDFGTMRSRRRLYWLDVHNLFGIVILAWTLVVGVTGVINTLSQQIAQHWQRTELVAMLGPWRNAPVPPKLASAQAAIDTALANAPGMKVQSVAMPGSPFAGGHHYGVYLRGNEPLTSRLLKPVLINADDGSFGETRDMPLYVKALFVSRPLHFGDYGGMPLKIIWALLDLVTLLVLGSGLYLWAARLRKVPARQAAAAARQLAVGAEASR</sequence>
<dbReference type="RefSeq" id="WP_092212802.1">
    <property type="nucleotide sequence ID" value="NZ_CP030050.1"/>
</dbReference>
<organism evidence="3 4">
    <name type="scientific">Bradyrhizobium arachidis</name>
    <dbReference type="NCBI Taxonomy" id="858423"/>
    <lineage>
        <taxon>Bacteria</taxon>
        <taxon>Pseudomonadati</taxon>
        <taxon>Pseudomonadota</taxon>
        <taxon>Alphaproteobacteria</taxon>
        <taxon>Hyphomicrobiales</taxon>
        <taxon>Nitrobacteraceae</taxon>
        <taxon>Bradyrhizobium</taxon>
    </lineage>
</organism>
<reference evidence="3 4" key="1">
    <citation type="submission" date="2018-06" db="EMBL/GenBank/DDBJ databases">
        <title>Comparative genomics of Bradyrhizobium nodulating Arachidis hypogaea.</title>
        <authorList>
            <person name="Li Y."/>
        </authorList>
    </citation>
    <scope>NUCLEOTIDE SEQUENCE [LARGE SCALE GENOMIC DNA]</scope>
    <source>
        <strain evidence="3 4">CCBAU 051107</strain>
    </source>
</reference>
<dbReference type="InterPro" id="IPR025711">
    <property type="entry name" value="PepSY"/>
</dbReference>
<keyword evidence="1" id="KW-0812">Transmembrane</keyword>
<protein>
    <submittedName>
        <fullName evidence="3">PepSY domain-containing protein</fullName>
    </submittedName>
</protein>
<dbReference type="InterPro" id="IPR005625">
    <property type="entry name" value="PepSY-ass_TM"/>
</dbReference>
<dbReference type="PANTHER" id="PTHR34219:SF3">
    <property type="entry name" value="BLL7967 PROTEIN"/>
    <property type="match status" value="1"/>
</dbReference>
<keyword evidence="1" id="KW-1133">Transmembrane helix</keyword>
<evidence type="ECO:0000256" key="1">
    <source>
        <dbReference type="SAM" id="Phobius"/>
    </source>
</evidence>
<name>A0AAE7P1C8_9BRAD</name>
<feature type="transmembrane region" description="Helical" evidence="1">
    <location>
        <begin position="145"/>
        <end position="169"/>
    </location>
</feature>
<dbReference type="KEGG" id="barh:WN72_38380"/>
<dbReference type="Pfam" id="PF03413">
    <property type="entry name" value="PepSY"/>
    <property type="match status" value="1"/>
</dbReference>
<feature type="transmembrane region" description="Helical" evidence="1">
    <location>
        <begin position="335"/>
        <end position="356"/>
    </location>
</feature>
<evidence type="ECO:0000313" key="4">
    <source>
        <dbReference type="Proteomes" id="UP000594015"/>
    </source>
</evidence>
<dbReference type="Proteomes" id="UP000594015">
    <property type="component" value="Chromosome"/>
</dbReference>
<evidence type="ECO:0000313" key="3">
    <source>
        <dbReference type="EMBL" id="QOZ73803.1"/>
    </source>
</evidence>
<dbReference type="AlphaFoldDB" id="A0AAE7P1C8"/>
<dbReference type="PANTHER" id="PTHR34219">
    <property type="entry name" value="IRON-REGULATED INNER MEMBRANE PROTEIN-RELATED"/>
    <property type="match status" value="1"/>
</dbReference>
<accession>A0AAE7P1C8</accession>
<feature type="transmembrane region" description="Helical" evidence="1">
    <location>
        <begin position="189"/>
        <end position="210"/>
    </location>
</feature>
<dbReference type="EMBL" id="CP030050">
    <property type="protein sequence ID" value="QOZ73803.1"/>
    <property type="molecule type" value="Genomic_DNA"/>
</dbReference>
<feature type="transmembrane region" description="Helical" evidence="1">
    <location>
        <begin position="15"/>
        <end position="36"/>
    </location>
</feature>
<proteinExistence type="predicted"/>
<feature type="domain" description="PepSY" evidence="2">
    <location>
        <begin position="60"/>
        <end position="117"/>
    </location>
</feature>
<gene>
    <name evidence="3" type="ORF">WN72_38380</name>
</gene>